<dbReference type="AlphaFoldDB" id="A0A0J5WKF3"/>
<sequence length="65" mass="7083">MRQRNATTTGSSVLLLTQVALIVEPFRAGAALVVIAVGWRLAGHAGRRCKWRVGLRTRTVDLRVG</sequence>
<keyword evidence="1" id="KW-0812">Transmembrane</keyword>
<reference evidence="2 3" key="1">
    <citation type="submission" date="2015-05" db="EMBL/GenBank/DDBJ databases">
        <title>Draft genome of Burkholderia cepacia LK29.</title>
        <authorList>
            <person name="Chan X.Y."/>
        </authorList>
    </citation>
    <scope>NUCLEOTIDE SEQUENCE [LARGE SCALE GENOMIC DNA]</scope>
    <source>
        <strain evidence="2 3">LK29</strain>
    </source>
</reference>
<proteinExistence type="predicted"/>
<comment type="caution">
    <text evidence="2">The sequence shown here is derived from an EMBL/GenBank/DDBJ whole genome shotgun (WGS) entry which is preliminary data.</text>
</comment>
<gene>
    <name evidence="2" type="ORF">VL15_25055</name>
</gene>
<evidence type="ECO:0000313" key="2">
    <source>
        <dbReference type="EMBL" id="KML51805.1"/>
    </source>
</evidence>
<feature type="transmembrane region" description="Helical" evidence="1">
    <location>
        <begin position="20"/>
        <end position="42"/>
    </location>
</feature>
<keyword evidence="1" id="KW-1133">Transmembrane helix</keyword>
<organism evidence="2 3">
    <name type="scientific">Burkholderia cepacia</name>
    <name type="common">Pseudomonas cepacia</name>
    <dbReference type="NCBI Taxonomy" id="292"/>
    <lineage>
        <taxon>Bacteria</taxon>
        <taxon>Pseudomonadati</taxon>
        <taxon>Pseudomonadota</taxon>
        <taxon>Betaproteobacteria</taxon>
        <taxon>Burkholderiales</taxon>
        <taxon>Burkholderiaceae</taxon>
        <taxon>Burkholderia</taxon>
        <taxon>Burkholderia cepacia complex</taxon>
    </lineage>
</organism>
<dbReference type="Proteomes" id="UP000036338">
    <property type="component" value="Unassembled WGS sequence"/>
</dbReference>
<dbReference type="EMBL" id="LDWR01000045">
    <property type="protein sequence ID" value="KML51805.1"/>
    <property type="molecule type" value="Genomic_DNA"/>
</dbReference>
<evidence type="ECO:0000313" key="3">
    <source>
        <dbReference type="Proteomes" id="UP000036338"/>
    </source>
</evidence>
<accession>A0A0J5WKF3</accession>
<protein>
    <submittedName>
        <fullName evidence="2">Uncharacterized protein</fullName>
    </submittedName>
</protein>
<keyword evidence="1" id="KW-0472">Membrane</keyword>
<name>A0A0J5WKF3_BURCE</name>
<evidence type="ECO:0000256" key="1">
    <source>
        <dbReference type="SAM" id="Phobius"/>
    </source>
</evidence>